<keyword evidence="1" id="KW-1133">Transmembrane helix</keyword>
<evidence type="ECO:0000313" key="2">
    <source>
        <dbReference type="EMBL" id="QHT09832.1"/>
    </source>
</evidence>
<dbReference type="Pfam" id="PF19059">
    <property type="entry name" value="DUF5755"/>
    <property type="match status" value="1"/>
</dbReference>
<sequence>MSSGEVCFTSNMFNAYLFILIILVVFIMYIQVKKTEELSNVELNTYLSKKELVDKIKNLQDKLYNSEKNEQTCQSNLYETRQFLKHQIYNQQVKPMHARDRIRQRIIDPLEGPERTYAGGRINIPAYDDYQQIGFLHNNNERYPLYGRPKYSGRTDKYEYYIIDESRNKLKIPIKTTNYNEIYDGDDVKVDILNNMFNAKIYDYDSIRYNPNI</sequence>
<keyword evidence="1" id="KW-0472">Membrane</keyword>
<reference evidence="2" key="1">
    <citation type="journal article" date="2020" name="Nature">
        <title>Giant virus diversity and host interactions through global metagenomics.</title>
        <authorList>
            <person name="Schulz F."/>
            <person name="Roux S."/>
            <person name="Paez-Espino D."/>
            <person name="Jungbluth S."/>
            <person name="Walsh D.A."/>
            <person name="Denef V.J."/>
            <person name="McMahon K.D."/>
            <person name="Konstantinidis K.T."/>
            <person name="Eloe-Fadrosh E.A."/>
            <person name="Kyrpides N.C."/>
            <person name="Woyke T."/>
        </authorList>
    </citation>
    <scope>NUCLEOTIDE SEQUENCE</scope>
    <source>
        <strain evidence="2">GVMAG-M-3300023174-102</strain>
    </source>
</reference>
<accession>A0A6C0D086</accession>
<dbReference type="InterPro" id="IPR043929">
    <property type="entry name" value="DUF5755"/>
</dbReference>
<evidence type="ECO:0000256" key="1">
    <source>
        <dbReference type="SAM" id="Phobius"/>
    </source>
</evidence>
<organism evidence="2">
    <name type="scientific">viral metagenome</name>
    <dbReference type="NCBI Taxonomy" id="1070528"/>
    <lineage>
        <taxon>unclassified sequences</taxon>
        <taxon>metagenomes</taxon>
        <taxon>organismal metagenomes</taxon>
    </lineage>
</organism>
<dbReference type="AlphaFoldDB" id="A0A6C0D086"/>
<feature type="transmembrane region" description="Helical" evidence="1">
    <location>
        <begin position="12"/>
        <end position="30"/>
    </location>
</feature>
<name>A0A6C0D086_9ZZZZ</name>
<dbReference type="EMBL" id="MN739516">
    <property type="protein sequence ID" value="QHT09832.1"/>
    <property type="molecule type" value="Genomic_DNA"/>
</dbReference>
<proteinExistence type="predicted"/>
<keyword evidence="1" id="KW-0812">Transmembrane</keyword>
<protein>
    <submittedName>
        <fullName evidence="2">Uncharacterized protein</fullName>
    </submittedName>
</protein>